<keyword evidence="2 5" id="KW-0238">DNA-binding</keyword>
<dbReference type="InterPro" id="IPR028082">
    <property type="entry name" value="Peripla_BP_I"/>
</dbReference>
<keyword evidence="1" id="KW-0805">Transcription regulation</keyword>
<proteinExistence type="predicted"/>
<dbReference type="Gene3D" id="3.40.50.2300">
    <property type="match status" value="2"/>
</dbReference>
<dbReference type="PANTHER" id="PTHR30146">
    <property type="entry name" value="LACI-RELATED TRANSCRIPTIONAL REPRESSOR"/>
    <property type="match status" value="1"/>
</dbReference>
<dbReference type="Pfam" id="PF00356">
    <property type="entry name" value="LacI"/>
    <property type="match status" value="1"/>
</dbReference>
<dbReference type="Gene3D" id="1.10.260.40">
    <property type="entry name" value="lambda repressor-like DNA-binding domains"/>
    <property type="match status" value="1"/>
</dbReference>
<dbReference type="RefSeq" id="WP_301198121.1">
    <property type="nucleotide sequence ID" value="NZ_JAPDPI010000006.1"/>
</dbReference>
<dbReference type="CDD" id="cd01392">
    <property type="entry name" value="HTH_LacI"/>
    <property type="match status" value="1"/>
</dbReference>
<organism evidence="5 6">
    <name type="scientific">Plebeiibacterium marinum</name>
    <dbReference type="NCBI Taxonomy" id="2992111"/>
    <lineage>
        <taxon>Bacteria</taxon>
        <taxon>Pseudomonadati</taxon>
        <taxon>Bacteroidota</taxon>
        <taxon>Bacteroidia</taxon>
        <taxon>Marinilabiliales</taxon>
        <taxon>Marinilabiliaceae</taxon>
        <taxon>Plebeiibacterium</taxon>
    </lineage>
</organism>
<dbReference type="PROSITE" id="PS50932">
    <property type="entry name" value="HTH_LACI_2"/>
    <property type="match status" value="1"/>
</dbReference>
<evidence type="ECO:0000259" key="4">
    <source>
        <dbReference type="PROSITE" id="PS50932"/>
    </source>
</evidence>
<dbReference type="SUPFAM" id="SSF53822">
    <property type="entry name" value="Periplasmic binding protein-like I"/>
    <property type="match status" value="1"/>
</dbReference>
<feature type="domain" description="HTH lacI-type" evidence="4">
    <location>
        <begin position="6"/>
        <end position="60"/>
    </location>
</feature>
<dbReference type="PANTHER" id="PTHR30146:SF144">
    <property type="entry name" value="LACI-FAMILY TRANSCRIPTION REGULATOR"/>
    <property type="match status" value="1"/>
</dbReference>
<accession>A0AAE3MC98</accession>
<dbReference type="Pfam" id="PF13407">
    <property type="entry name" value="Peripla_BP_4"/>
    <property type="match status" value="1"/>
</dbReference>
<keyword evidence="6" id="KW-1185">Reference proteome</keyword>
<keyword evidence="3" id="KW-0804">Transcription</keyword>
<evidence type="ECO:0000256" key="1">
    <source>
        <dbReference type="ARBA" id="ARBA00023015"/>
    </source>
</evidence>
<dbReference type="PROSITE" id="PS00356">
    <property type="entry name" value="HTH_LACI_1"/>
    <property type="match status" value="1"/>
</dbReference>
<gene>
    <name evidence="5" type="ORF">OM074_04625</name>
</gene>
<evidence type="ECO:0000313" key="6">
    <source>
        <dbReference type="Proteomes" id="UP001207408"/>
    </source>
</evidence>
<dbReference type="InterPro" id="IPR000843">
    <property type="entry name" value="HTH_LacI"/>
</dbReference>
<evidence type="ECO:0000313" key="5">
    <source>
        <dbReference type="EMBL" id="MCW3804899.1"/>
    </source>
</evidence>
<sequence>MPTKKTRIKDIAEKAGVSIGTIDRVLHNRGEVKAETREKVLKIAKQMNYQPNIAARALKSPTSYKIAVMIPQSSGNNHFWNMHPLGIEQALETVAPFIVKVNYFNYEMHSAMDFMKNASQLVEWKPDGVILAPILKNETLELCHKLDDMNIPYAFIDTNIQNTNALTFIGEDGRKGGRVAASIMDVGVDTEKDILIVNIAKDLDNVIHLNLRNQGFMSYFMDSGKNKGLKISVEVPSGDKKGIYSKLDTVFNNNKNIGGIMVSSARTFVIAEYLKDRKLEDKFLIGYEVFEKNAQYLEDGIIDFLISQRPIDQAEKTFKRLFSYLVHHTVPEKMEFQPIDIINRENLFI</sequence>
<dbReference type="GO" id="GO:0003700">
    <property type="term" value="F:DNA-binding transcription factor activity"/>
    <property type="evidence" value="ECO:0007669"/>
    <property type="project" value="TreeGrafter"/>
</dbReference>
<comment type="caution">
    <text evidence="5">The sequence shown here is derived from an EMBL/GenBank/DDBJ whole genome shotgun (WGS) entry which is preliminary data.</text>
</comment>
<dbReference type="AlphaFoldDB" id="A0AAE3MC98"/>
<protein>
    <submittedName>
        <fullName evidence="5">LacI family DNA-binding transcriptional regulator</fullName>
    </submittedName>
</protein>
<dbReference type="InterPro" id="IPR025997">
    <property type="entry name" value="SBP_2_dom"/>
</dbReference>
<dbReference type="SMART" id="SM00354">
    <property type="entry name" value="HTH_LACI"/>
    <property type="match status" value="1"/>
</dbReference>
<dbReference type="InterPro" id="IPR010982">
    <property type="entry name" value="Lambda_DNA-bd_dom_sf"/>
</dbReference>
<evidence type="ECO:0000256" key="2">
    <source>
        <dbReference type="ARBA" id="ARBA00023125"/>
    </source>
</evidence>
<dbReference type="Proteomes" id="UP001207408">
    <property type="component" value="Unassembled WGS sequence"/>
</dbReference>
<reference evidence="5" key="1">
    <citation type="submission" date="2022-10" db="EMBL/GenBank/DDBJ databases">
        <authorList>
            <person name="Yu W.X."/>
        </authorList>
    </citation>
    <scope>NUCLEOTIDE SEQUENCE</scope>
    <source>
        <strain evidence="5">D04</strain>
    </source>
</reference>
<dbReference type="SUPFAM" id="SSF47413">
    <property type="entry name" value="lambda repressor-like DNA-binding domains"/>
    <property type="match status" value="1"/>
</dbReference>
<dbReference type="GO" id="GO:0000976">
    <property type="term" value="F:transcription cis-regulatory region binding"/>
    <property type="evidence" value="ECO:0007669"/>
    <property type="project" value="TreeGrafter"/>
</dbReference>
<evidence type="ECO:0000256" key="3">
    <source>
        <dbReference type="ARBA" id="ARBA00023163"/>
    </source>
</evidence>
<dbReference type="EMBL" id="JAPDPI010000006">
    <property type="protein sequence ID" value="MCW3804899.1"/>
    <property type="molecule type" value="Genomic_DNA"/>
</dbReference>
<name>A0AAE3MC98_9BACT</name>